<evidence type="ECO:0000313" key="2">
    <source>
        <dbReference type="Proteomes" id="UP000078560"/>
    </source>
</evidence>
<dbReference type="AlphaFoldDB" id="A0A1A8WC03"/>
<dbReference type="Proteomes" id="UP000078560">
    <property type="component" value="Unassembled WGS sequence"/>
</dbReference>
<sequence length="342" mass="40027">MPGYIVSQCTLDEHDLKEKVFDEKWKTTTKFVDFENAVNTDGEMNDMKKWIYEFDAQLLNIYELNTIGKFTHNQDKRCRDLNYYINYVLHYIPKITKKTENSADIIDSFEHFLKGIFKNWEHLGEKAKFKCKRTEKAYQPTMYLIKKLDDYCENKKNFEKKLQSYDYKTCCKYANHVNETRSSFNNYILNGVVNKDDRDFYIDDKCALKNSGETFPNVKCNENNMFVSKSDELPIAVVNGYLSNYQQHTSPETHPVGTFNSSPTKIALTSVSTLLGACVSGLYLYRNSFVGSMLRNFQNRNRISNEDTYDDVNGMFSEGVSHYLDNLQENNRFHIAYDPMNN</sequence>
<protein>
    <submittedName>
        <fullName evidence="1">PIR Superfamily Protein</fullName>
    </submittedName>
</protein>
<accession>A0A1A8WC03</accession>
<gene>
    <name evidence="1" type="ORF">POVCU2_0062010</name>
</gene>
<name>A0A1A8WC03_PLAOA</name>
<proteinExistence type="predicted"/>
<dbReference type="EMBL" id="FLQU01000957">
    <property type="protein sequence ID" value="SBS90544.1"/>
    <property type="molecule type" value="Genomic_DNA"/>
</dbReference>
<reference evidence="2" key="1">
    <citation type="submission" date="2016-05" db="EMBL/GenBank/DDBJ databases">
        <authorList>
            <person name="Naeem Raeece"/>
        </authorList>
    </citation>
    <scope>NUCLEOTIDE SEQUENCE [LARGE SCALE GENOMIC DNA]</scope>
</reference>
<evidence type="ECO:0000313" key="1">
    <source>
        <dbReference type="EMBL" id="SBS90544.1"/>
    </source>
</evidence>
<organism evidence="1 2">
    <name type="scientific">Plasmodium ovale curtisi</name>
    <dbReference type="NCBI Taxonomy" id="864141"/>
    <lineage>
        <taxon>Eukaryota</taxon>
        <taxon>Sar</taxon>
        <taxon>Alveolata</taxon>
        <taxon>Apicomplexa</taxon>
        <taxon>Aconoidasida</taxon>
        <taxon>Haemosporida</taxon>
        <taxon>Plasmodiidae</taxon>
        <taxon>Plasmodium</taxon>
        <taxon>Plasmodium (Plasmodium)</taxon>
    </lineage>
</organism>
<dbReference type="VEuPathDB" id="PlasmoDB:PocGH01_00071300"/>